<dbReference type="AlphaFoldDB" id="A0A2B4RKN7"/>
<keyword evidence="3" id="KW-1185">Reference proteome</keyword>
<dbReference type="PANTHER" id="PTHR33050:SF8">
    <property type="entry name" value="REVERSE TRANSCRIPTASE DOMAIN-CONTAINING PROTEIN"/>
    <property type="match status" value="1"/>
</dbReference>
<comment type="caution">
    <text evidence="2">The sequence shown here is derived from an EMBL/GenBank/DDBJ whole genome shotgun (WGS) entry which is preliminary data.</text>
</comment>
<accession>A0A2B4RKN7</accession>
<protein>
    <recommendedName>
        <fullName evidence="1">Reverse transcriptase domain-containing protein</fullName>
    </recommendedName>
</protein>
<dbReference type="PANTHER" id="PTHR33050">
    <property type="entry name" value="REVERSE TRANSCRIPTASE DOMAIN-CONTAINING PROTEIN"/>
    <property type="match status" value="1"/>
</dbReference>
<organism evidence="2 3">
    <name type="scientific">Stylophora pistillata</name>
    <name type="common">Smooth cauliflower coral</name>
    <dbReference type="NCBI Taxonomy" id="50429"/>
    <lineage>
        <taxon>Eukaryota</taxon>
        <taxon>Metazoa</taxon>
        <taxon>Cnidaria</taxon>
        <taxon>Anthozoa</taxon>
        <taxon>Hexacorallia</taxon>
        <taxon>Scleractinia</taxon>
        <taxon>Astrocoeniina</taxon>
        <taxon>Pocilloporidae</taxon>
        <taxon>Stylophora</taxon>
    </lineage>
</organism>
<dbReference type="Proteomes" id="UP000225706">
    <property type="component" value="Unassembled WGS sequence"/>
</dbReference>
<reference evidence="3" key="1">
    <citation type="journal article" date="2017" name="bioRxiv">
        <title>Comparative analysis of the genomes of Stylophora pistillata and Acropora digitifera provides evidence for extensive differences between species of corals.</title>
        <authorList>
            <person name="Voolstra C.R."/>
            <person name="Li Y."/>
            <person name="Liew Y.J."/>
            <person name="Baumgarten S."/>
            <person name="Zoccola D."/>
            <person name="Flot J.-F."/>
            <person name="Tambutte S."/>
            <person name="Allemand D."/>
            <person name="Aranda M."/>
        </authorList>
    </citation>
    <scope>NUCLEOTIDE SEQUENCE [LARGE SCALE GENOMIC DNA]</scope>
</reference>
<gene>
    <name evidence="2" type="ORF">AWC38_SpisGene18770</name>
</gene>
<feature type="domain" description="Reverse transcriptase" evidence="1">
    <location>
        <begin position="1"/>
        <end position="68"/>
    </location>
</feature>
<dbReference type="EMBL" id="LSMT01000508">
    <property type="protein sequence ID" value="PFX16927.1"/>
    <property type="molecule type" value="Genomic_DNA"/>
</dbReference>
<evidence type="ECO:0000259" key="1">
    <source>
        <dbReference type="PROSITE" id="PS50878"/>
    </source>
</evidence>
<dbReference type="OrthoDB" id="10064489at2759"/>
<sequence length="311" mass="34436">MEWVARNKLAIPNILHILDDFLILEKSHEIFDASLQRFLQFCDDIGVHMAPDKTEGPSPVLTFADIELDCSDMEARLPKEKVDKTLDAIRSSTQEKSTTERTPIPYRSPEFCLLGRQIPNSVTGHGLNTNPAVITPSTRELGDRLAKLLEASLGVTSSMALLLILLQVSLMWPQSAYSGEQKKGNDALNPQSSLEIEGFRKRITLSDAALPPSVSRTNSWKGKREAMSDAALSPSIFKKPGFGKRELAQSDYAPLPVYDLPPSVSRTNSWKGKREAMSDVALPPSIFKKPGFGKRELAQSDYAPLPVYDRL</sequence>
<evidence type="ECO:0000313" key="2">
    <source>
        <dbReference type="EMBL" id="PFX16927.1"/>
    </source>
</evidence>
<evidence type="ECO:0000313" key="3">
    <source>
        <dbReference type="Proteomes" id="UP000225706"/>
    </source>
</evidence>
<dbReference type="InterPro" id="IPR052055">
    <property type="entry name" value="Hepadnavirus_pol/RT"/>
</dbReference>
<dbReference type="PROSITE" id="PS50878">
    <property type="entry name" value="RT_POL"/>
    <property type="match status" value="1"/>
</dbReference>
<dbReference type="InterPro" id="IPR000477">
    <property type="entry name" value="RT_dom"/>
</dbReference>
<proteinExistence type="predicted"/>
<name>A0A2B4RKN7_STYPI</name>